<protein>
    <submittedName>
        <fullName evidence="3">Zn-dependent exopeptidase M28</fullName>
    </submittedName>
</protein>
<evidence type="ECO:0000313" key="3">
    <source>
        <dbReference type="EMBL" id="RJP23065.1"/>
    </source>
</evidence>
<comment type="caution">
    <text evidence="3">The sequence shown here is derived from an EMBL/GenBank/DDBJ whole genome shotgun (WGS) entry which is preliminary data.</text>
</comment>
<dbReference type="PANTHER" id="PTHR12147:SF26">
    <property type="entry name" value="PEPTIDASE M28 DOMAIN-CONTAINING PROTEIN"/>
    <property type="match status" value="1"/>
</dbReference>
<keyword evidence="1" id="KW-0812">Transmembrane</keyword>
<accession>A0A3A4NWW1</accession>
<dbReference type="Proteomes" id="UP000265882">
    <property type="component" value="Unassembled WGS sequence"/>
</dbReference>
<feature type="transmembrane region" description="Helical" evidence="1">
    <location>
        <begin position="437"/>
        <end position="459"/>
    </location>
</feature>
<keyword evidence="1" id="KW-1133">Transmembrane helix</keyword>
<proteinExistence type="predicted"/>
<feature type="transmembrane region" description="Helical" evidence="1">
    <location>
        <begin position="354"/>
        <end position="375"/>
    </location>
</feature>
<dbReference type="Gene3D" id="3.40.630.10">
    <property type="entry name" value="Zn peptidases"/>
    <property type="match status" value="1"/>
</dbReference>
<dbReference type="GO" id="GO:0006508">
    <property type="term" value="P:proteolysis"/>
    <property type="evidence" value="ECO:0007669"/>
    <property type="project" value="InterPro"/>
</dbReference>
<evidence type="ECO:0000313" key="4">
    <source>
        <dbReference type="Proteomes" id="UP000265882"/>
    </source>
</evidence>
<dbReference type="InterPro" id="IPR045175">
    <property type="entry name" value="M28_fam"/>
</dbReference>
<dbReference type="SUPFAM" id="SSF53187">
    <property type="entry name" value="Zn-dependent exopeptidases"/>
    <property type="match status" value="1"/>
</dbReference>
<dbReference type="GO" id="GO:0008235">
    <property type="term" value="F:metalloexopeptidase activity"/>
    <property type="evidence" value="ECO:0007669"/>
    <property type="project" value="InterPro"/>
</dbReference>
<evidence type="ECO:0000256" key="1">
    <source>
        <dbReference type="SAM" id="Phobius"/>
    </source>
</evidence>
<gene>
    <name evidence="3" type="ORF">C4520_06905</name>
</gene>
<reference evidence="3 4" key="1">
    <citation type="journal article" date="2017" name="ISME J.">
        <title>Energy and carbon metabolisms in a deep terrestrial subsurface fluid microbial community.</title>
        <authorList>
            <person name="Momper L."/>
            <person name="Jungbluth S.P."/>
            <person name="Lee M.D."/>
            <person name="Amend J.P."/>
        </authorList>
    </citation>
    <scope>NUCLEOTIDE SEQUENCE [LARGE SCALE GENOMIC DNA]</scope>
    <source>
        <strain evidence="3">SURF_5</strain>
    </source>
</reference>
<evidence type="ECO:0000259" key="2">
    <source>
        <dbReference type="Pfam" id="PF04389"/>
    </source>
</evidence>
<dbReference type="EMBL" id="QZKU01000051">
    <property type="protein sequence ID" value="RJP23065.1"/>
    <property type="molecule type" value="Genomic_DNA"/>
</dbReference>
<dbReference type="InterPro" id="IPR007484">
    <property type="entry name" value="Peptidase_M28"/>
</dbReference>
<feature type="domain" description="Peptidase M28" evidence="2">
    <location>
        <begin position="129"/>
        <end position="320"/>
    </location>
</feature>
<dbReference type="AlphaFoldDB" id="A0A3A4NWW1"/>
<dbReference type="PANTHER" id="PTHR12147">
    <property type="entry name" value="METALLOPEPTIDASE M28 FAMILY MEMBER"/>
    <property type="match status" value="1"/>
</dbReference>
<feature type="transmembrane region" description="Helical" evidence="1">
    <location>
        <begin position="479"/>
        <end position="508"/>
    </location>
</feature>
<organism evidence="3 4">
    <name type="scientific">Abyssobacteria bacterium (strain SURF_5)</name>
    <dbReference type="NCBI Taxonomy" id="2093360"/>
    <lineage>
        <taxon>Bacteria</taxon>
        <taxon>Pseudomonadati</taxon>
        <taxon>Candidatus Hydrogenedentota</taxon>
        <taxon>Candidatus Abyssobacteria</taxon>
    </lineage>
</organism>
<feature type="transmembrane region" description="Helical" evidence="1">
    <location>
        <begin position="520"/>
        <end position="541"/>
    </location>
</feature>
<feature type="transmembrane region" description="Helical" evidence="1">
    <location>
        <begin position="395"/>
        <end position="416"/>
    </location>
</feature>
<feature type="transmembrane region" description="Helical" evidence="1">
    <location>
        <begin position="18"/>
        <end position="39"/>
    </location>
</feature>
<name>A0A3A4NWW1_ABYX5</name>
<keyword evidence="1" id="KW-0472">Membrane</keyword>
<dbReference type="Pfam" id="PF04389">
    <property type="entry name" value="Peptidase_M28"/>
    <property type="match status" value="1"/>
</dbReference>
<sequence>MKAQWYKETFTEALEMTYLQRAILAISIALVSLLIVLILRSVPKQAKEVAPVDATPLFDPVSAHDLATRLATGHPHRAMGTGGSKAAADWIAGEMERLELRTEIQEFTGWIEGSRVSGRNVIGIDFGVRKTALVVLAHYDIPFHVREGAMDDASGVGVLLELARVFSIEEQEKTLIFVASDGEEWGMLGARHFVQSYPELENIFAAVSLDYVRVELPERIYLRGEGQFKGYAPLWLWSLAEDCVTKVNGQAKAPSSLNHYLIRATNISSTDQGPFVRAGIPAINLGGNKTDSPLARSIYHTQLDTHENLKPEIFTVFGQAAELLIRSLDALADTPGDEGYFLPLRRESYIGRPALMSIQLLLFLPLLITTCFHYINIGKDERFLPRVMAEACNFVLFLMPWMLASALLYLLVRLNYIPRYELYPATPLDPFLYSPHWKAIAIAASVFVCCWVLVVFVRHALPPLREPDFAVSKAVDLDVLLTCSIIALLLNGFAATLFLAPAALLWIWMVQGRDPLRLSLNLMLFLGAAIPLILLVISVSGNLRLGWYVLWYLLLGVAYRFFSPAAVLIAVAAGTVGGRLLQQSIFSTKKADKSENEKNEVLEVQV</sequence>